<reference evidence="4 5" key="1">
    <citation type="submission" date="2020-03" db="EMBL/GenBank/DDBJ databases">
        <title>Rahnella aceri sp. nov., isoated from traditional Jeju Makgeolli.</title>
        <authorList>
            <person name="Kim I.S."/>
            <person name="Jeon D."/>
        </authorList>
    </citation>
    <scope>NUCLEOTIDE SEQUENCE [LARGE SCALE GENOMIC DNA]</scope>
    <source>
        <strain evidence="4 5">Lac-M11</strain>
    </source>
</reference>
<dbReference type="Proteomes" id="UP000476696">
    <property type="component" value="Unassembled WGS sequence"/>
</dbReference>
<dbReference type="PIRSF" id="PIRSF005962">
    <property type="entry name" value="Pept_M20D_amidohydro"/>
    <property type="match status" value="1"/>
</dbReference>
<protein>
    <submittedName>
        <fullName evidence="4">Amidohydrolase</fullName>
    </submittedName>
</protein>
<dbReference type="PANTHER" id="PTHR11014:SF63">
    <property type="entry name" value="METALLOPEPTIDASE, PUTATIVE (AFU_ORTHOLOGUE AFUA_6G09600)-RELATED"/>
    <property type="match status" value="1"/>
</dbReference>
<dbReference type="PANTHER" id="PTHR11014">
    <property type="entry name" value="PEPTIDASE M20 FAMILY MEMBER"/>
    <property type="match status" value="1"/>
</dbReference>
<comment type="cofactor">
    <cofactor evidence="2">
        <name>Mn(2+)</name>
        <dbReference type="ChEBI" id="CHEBI:29035"/>
    </cofactor>
    <text evidence="2">The Mn(2+) ion enhances activity.</text>
</comment>
<dbReference type="GO" id="GO:0046872">
    <property type="term" value="F:metal ion binding"/>
    <property type="evidence" value="ECO:0007669"/>
    <property type="project" value="UniProtKB-KW"/>
</dbReference>
<feature type="binding site" evidence="2">
    <location>
        <position position="159"/>
    </location>
    <ligand>
        <name>Mn(2+)</name>
        <dbReference type="ChEBI" id="CHEBI:29035"/>
        <label>2</label>
    </ligand>
</feature>
<dbReference type="AlphaFoldDB" id="A0A6M2B394"/>
<organism evidence="4 5">
    <name type="scientific">Rahnella contaminans</name>
    <dbReference type="NCBI Taxonomy" id="2703882"/>
    <lineage>
        <taxon>Bacteria</taxon>
        <taxon>Pseudomonadati</taxon>
        <taxon>Pseudomonadota</taxon>
        <taxon>Gammaproteobacteria</taxon>
        <taxon>Enterobacterales</taxon>
        <taxon>Yersiniaceae</taxon>
        <taxon>Rahnella</taxon>
    </lineage>
</organism>
<dbReference type="CDD" id="cd05666">
    <property type="entry name" value="M20_Acy1-like"/>
    <property type="match status" value="1"/>
</dbReference>
<dbReference type="InterPro" id="IPR011650">
    <property type="entry name" value="Peptidase_M20_dimer"/>
</dbReference>
<keyword evidence="2" id="KW-0464">Manganese</keyword>
<evidence type="ECO:0000313" key="4">
    <source>
        <dbReference type="EMBL" id="NGX87173.1"/>
    </source>
</evidence>
<keyword evidence="5" id="KW-1185">Reference proteome</keyword>
<dbReference type="InterPro" id="IPR017439">
    <property type="entry name" value="Amidohydrolase"/>
</dbReference>
<evidence type="ECO:0000256" key="2">
    <source>
        <dbReference type="PIRSR" id="PIRSR005962-1"/>
    </source>
</evidence>
<evidence type="ECO:0000259" key="3">
    <source>
        <dbReference type="Pfam" id="PF07687"/>
    </source>
</evidence>
<dbReference type="EMBL" id="JAADJS010000001">
    <property type="protein sequence ID" value="NGX87173.1"/>
    <property type="molecule type" value="Genomic_DNA"/>
</dbReference>
<dbReference type="GO" id="GO:0019877">
    <property type="term" value="P:diaminopimelate biosynthetic process"/>
    <property type="evidence" value="ECO:0007669"/>
    <property type="project" value="UniProtKB-ARBA"/>
</dbReference>
<feature type="binding site" evidence="2">
    <location>
        <position position="100"/>
    </location>
    <ligand>
        <name>Mn(2+)</name>
        <dbReference type="ChEBI" id="CHEBI:29035"/>
        <label>2</label>
    </ligand>
</feature>
<dbReference type="NCBIfam" id="TIGR01891">
    <property type="entry name" value="amidohydrolases"/>
    <property type="match status" value="1"/>
</dbReference>
<dbReference type="Gene3D" id="3.40.630.10">
    <property type="entry name" value="Zn peptidases"/>
    <property type="match status" value="1"/>
</dbReference>
<name>A0A6M2B394_9GAMM</name>
<proteinExistence type="predicted"/>
<keyword evidence="1 4" id="KW-0378">Hydrolase</keyword>
<dbReference type="Pfam" id="PF07687">
    <property type="entry name" value="M20_dimer"/>
    <property type="match status" value="1"/>
</dbReference>
<feature type="domain" description="Peptidase M20 dimerisation" evidence="3">
    <location>
        <begin position="182"/>
        <end position="276"/>
    </location>
</feature>
<keyword evidence="2" id="KW-0479">Metal-binding</keyword>
<dbReference type="FunFam" id="3.30.70.360:FF:000001">
    <property type="entry name" value="N-acetyldiaminopimelate deacetylase"/>
    <property type="match status" value="1"/>
</dbReference>
<dbReference type="RefSeq" id="WP_165058556.1">
    <property type="nucleotide sequence ID" value="NZ_JAADJS010000001.1"/>
</dbReference>
<sequence>MAVISEQIIKQAKQLRRELHTRPELGLNEHHTSRKISELLLSFGLDVHTGLAGTGIVATLRNGDGPSIGLRADIDALPIQELNDFEHVSQNPGLMHACGHDGHTATLLGAARHLSENRHFRGTVHFIFQPAEENAGGGQMMVNEGLFEHFPMQEVYALHNWPGLPVGEVAVSQGAMMASQDNFHITLTGKGCHAAMPELGADPVVAGAQLILSLQSLISRRLSPLEQTVISLTQLQAGEAINVIPETLHMSGTLRCQSNETRMTCWRLIEEYVKSVPLPFGVTGEVRWEFGYPVTKNHPAQAENVREAAEHSPGVTKVHFNNPPSMAAEDFAYLLERCPGAYFWLGADGAEPSASLHNARFDFNDDLIPLGIGIWVTLVERQLKDADA</sequence>
<feature type="binding site" evidence="2">
    <location>
        <position position="133"/>
    </location>
    <ligand>
        <name>Mn(2+)</name>
        <dbReference type="ChEBI" id="CHEBI:29035"/>
        <label>2</label>
    </ligand>
</feature>
<gene>
    <name evidence="4" type="ORF">GW579_08705</name>
</gene>
<dbReference type="Gene3D" id="3.30.70.360">
    <property type="match status" value="1"/>
</dbReference>
<feature type="binding site" evidence="2">
    <location>
        <position position="357"/>
    </location>
    <ligand>
        <name>Mn(2+)</name>
        <dbReference type="ChEBI" id="CHEBI:29035"/>
        <label>2</label>
    </ligand>
</feature>
<feature type="binding site" evidence="2">
    <location>
        <position position="98"/>
    </location>
    <ligand>
        <name>Mn(2+)</name>
        <dbReference type="ChEBI" id="CHEBI:29035"/>
        <label>2</label>
    </ligand>
</feature>
<dbReference type="Pfam" id="PF01546">
    <property type="entry name" value="Peptidase_M20"/>
    <property type="match status" value="1"/>
</dbReference>
<accession>A0A6M2B394</accession>
<dbReference type="SUPFAM" id="SSF55031">
    <property type="entry name" value="Bacterial exopeptidase dimerisation domain"/>
    <property type="match status" value="1"/>
</dbReference>
<dbReference type="SUPFAM" id="SSF53187">
    <property type="entry name" value="Zn-dependent exopeptidases"/>
    <property type="match status" value="1"/>
</dbReference>
<evidence type="ECO:0000256" key="1">
    <source>
        <dbReference type="ARBA" id="ARBA00022801"/>
    </source>
</evidence>
<comment type="caution">
    <text evidence="4">The sequence shown here is derived from an EMBL/GenBank/DDBJ whole genome shotgun (WGS) entry which is preliminary data.</text>
</comment>
<dbReference type="GO" id="GO:0050118">
    <property type="term" value="F:N-acetyldiaminopimelate deacetylase activity"/>
    <property type="evidence" value="ECO:0007669"/>
    <property type="project" value="UniProtKB-ARBA"/>
</dbReference>
<evidence type="ECO:0000313" key="5">
    <source>
        <dbReference type="Proteomes" id="UP000476696"/>
    </source>
</evidence>
<dbReference type="InterPro" id="IPR036264">
    <property type="entry name" value="Bact_exopeptidase_dim_dom"/>
</dbReference>
<dbReference type="InterPro" id="IPR002933">
    <property type="entry name" value="Peptidase_M20"/>
</dbReference>